<gene>
    <name evidence="3" type="ORF">BU16DRAFT_385383</name>
</gene>
<protein>
    <submittedName>
        <fullName evidence="3">HET-domain-containing protein</fullName>
    </submittedName>
</protein>
<dbReference type="InterPro" id="IPR010730">
    <property type="entry name" value="HET"/>
</dbReference>
<evidence type="ECO:0000313" key="4">
    <source>
        <dbReference type="Proteomes" id="UP000799750"/>
    </source>
</evidence>
<name>A0A6A6QS99_9PEZI</name>
<dbReference type="Pfam" id="PF06985">
    <property type="entry name" value="HET"/>
    <property type="match status" value="1"/>
</dbReference>
<feature type="region of interest" description="Disordered" evidence="1">
    <location>
        <begin position="1"/>
        <end position="56"/>
    </location>
</feature>
<organism evidence="3 4">
    <name type="scientific">Lophium mytilinum</name>
    <dbReference type="NCBI Taxonomy" id="390894"/>
    <lineage>
        <taxon>Eukaryota</taxon>
        <taxon>Fungi</taxon>
        <taxon>Dikarya</taxon>
        <taxon>Ascomycota</taxon>
        <taxon>Pezizomycotina</taxon>
        <taxon>Dothideomycetes</taxon>
        <taxon>Pleosporomycetidae</taxon>
        <taxon>Mytilinidiales</taxon>
        <taxon>Mytilinidiaceae</taxon>
        <taxon>Lophium</taxon>
    </lineage>
</organism>
<dbReference type="Proteomes" id="UP000799750">
    <property type="component" value="Unassembled WGS sequence"/>
</dbReference>
<evidence type="ECO:0000259" key="2">
    <source>
        <dbReference type="Pfam" id="PF06985"/>
    </source>
</evidence>
<feature type="domain" description="Heterokaryon incompatibility" evidence="2">
    <location>
        <begin position="337"/>
        <end position="485"/>
    </location>
</feature>
<keyword evidence="4" id="KW-1185">Reference proteome</keyword>
<dbReference type="AlphaFoldDB" id="A0A6A6QS99"/>
<reference evidence="3" key="1">
    <citation type="journal article" date="2020" name="Stud. Mycol.">
        <title>101 Dothideomycetes genomes: a test case for predicting lifestyles and emergence of pathogens.</title>
        <authorList>
            <person name="Haridas S."/>
            <person name="Albert R."/>
            <person name="Binder M."/>
            <person name="Bloem J."/>
            <person name="Labutti K."/>
            <person name="Salamov A."/>
            <person name="Andreopoulos B."/>
            <person name="Baker S."/>
            <person name="Barry K."/>
            <person name="Bills G."/>
            <person name="Bluhm B."/>
            <person name="Cannon C."/>
            <person name="Castanera R."/>
            <person name="Culley D."/>
            <person name="Daum C."/>
            <person name="Ezra D."/>
            <person name="Gonzalez J."/>
            <person name="Henrissat B."/>
            <person name="Kuo A."/>
            <person name="Liang C."/>
            <person name="Lipzen A."/>
            <person name="Lutzoni F."/>
            <person name="Magnuson J."/>
            <person name="Mondo S."/>
            <person name="Nolan M."/>
            <person name="Ohm R."/>
            <person name="Pangilinan J."/>
            <person name="Park H.-J."/>
            <person name="Ramirez L."/>
            <person name="Alfaro M."/>
            <person name="Sun H."/>
            <person name="Tritt A."/>
            <person name="Yoshinaga Y."/>
            <person name="Zwiers L.-H."/>
            <person name="Turgeon B."/>
            <person name="Goodwin S."/>
            <person name="Spatafora J."/>
            <person name="Crous P."/>
            <person name="Grigoriev I."/>
        </authorList>
    </citation>
    <scope>NUCLEOTIDE SEQUENCE</scope>
    <source>
        <strain evidence="3">CBS 269.34</strain>
    </source>
</reference>
<proteinExistence type="predicted"/>
<dbReference type="OrthoDB" id="5135333at2759"/>
<feature type="compositionally biased region" description="Polar residues" evidence="1">
    <location>
        <begin position="11"/>
        <end position="24"/>
    </location>
</feature>
<evidence type="ECO:0000313" key="3">
    <source>
        <dbReference type="EMBL" id="KAF2495265.1"/>
    </source>
</evidence>
<sequence>MADNRVPSFSGAISSSTGLASSTREASRFSQRRPRGLVLRETRAPTPAFDPEEQSRSSHCGICLKSLAQNPQLCEDCQIWNDAVHVFQCLRDTKKWQQLPGRSLRALLESKECMMCRQVATAILSRFTVSDEAVRKDLLKAEVQNMGPYCLGQTALNSLDPAAFQKSGRHSIDPSDLRLPHTLEVSKWETETDEKQFLVVLYLVVTASRGSTLRQTFPEVDGYELMNSTTGSPREKPVLGCHRTIPEGGPGLHQPTIGLQLELKYAHSTSRLLSLKPWECSNINIDLVSKWIRRCRDNHGPKCDLDRSQTSLPRGFKAIDTQRLCVVDLPSQPITSYAALSYTWGGPSGVPELQLERSNITILQEEGSLAKLGGIPSVILDAITLCQSLNEQYLWVDRLCIVQDDPVSKHSQIQAMDRIYNIAAFTIIAATPPGAGLPGVTGHPRRSALWDHTRRFHPKFRFIVDNFKHTVISSFWNTRGWTYQERVLSRRAIYITEFQAYFLCRRDAEQEDVGEFGATVNPWNFHLPAQYFTTVVDYTSRDLSFGSDILNAFAGIGNIFAKEQGAPLIFGLPERFLSQALLWENSAESQKRDEAPGIPSWSWAAWKGRAIYDLNSRVEKLKVGTLVRFYFQDAQHGLRRVDADDAWFFKTVRLESMQDLPAVDNEYPEMRFMPAASDSETAWRKCPHNPWAISSRELDRSIAEQAAKYPGSLVFTTTLATVTLRPQHVGNEDDMEYVEILDQSGTSIGQTSRLHRAYIKDILDTSASHEIIVLSAGILAEQSRYAQTHSILHVSGNMMLPTAGDTPWYLHVMIIQRDAHGIARRLCVGTVEMRRWEQCNPEWCTVFLT</sequence>
<accession>A0A6A6QS99</accession>
<dbReference type="PANTHER" id="PTHR33112">
    <property type="entry name" value="DOMAIN PROTEIN, PUTATIVE-RELATED"/>
    <property type="match status" value="1"/>
</dbReference>
<dbReference type="PANTHER" id="PTHR33112:SF16">
    <property type="entry name" value="HETEROKARYON INCOMPATIBILITY DOMAIN-CONTAINING PROTEIN"/>
    <property type="match status" value="1"/>
</dbReference>
<dbReference type="EMBL" id="MU004189">
    <property type="protein sequence ID" value="KAF2495265.1"/>
    <property type="molecule type" value="Genomic_DNA"/>
</dbReference>
<evidence type="ECO:0000256" key="1">
    <source>
        <dbReference type="SAM" id="MobiDB-lite"/>
    </source>
</evidence>